<sequence length="227" mass="24232">MAVRDVTKREGSTTEEKGCKDSNSSKKEKEKEGAQLKPKPQNNSTSSSLRPSVESQKAAKGEKETGKEGEGALPPSEKGSSTEPTRSGGANSSSGARPSLQPQGPQTISNFYAFEREWRRLVDAGDAKGRMDLIQNSVRPSRLAPLVRDSLDSELLGSLIETLWEELKAGGGEGEEGAGAERVAEVLEGVAKLRRLSVVSQCLLDDEIESSRLVSALRSGFGSVLES</sequence>
<feature type="compositionally biased region" description="Basic and acidic residues" evidence="1">
    <location>
        <begin position="1"/>
        <end position="34"/>
    </location>
</feature>
<accession>A0A0G4I2B9</accession>
<feature type="compositionally biased region" description="Low complexity" evidence="1">
    <location>
        <begin position="86"/>
        <end position="99"/>
    </location>
</feature>
<dbReference type="VEuPathDB" id="CryptoDB:Cvel_10291"/>
<reference evidence="3" key="1">
    <citation type="submission" date="2014-11" db="EMBL/GenBank/DDBJ databases">
        <authorList>
            <person name="Otto D Thomas"/>
            <person name="Naeem Raeece"/>
        </authorList>
    </citation>
    <scope>NUCLEOTIDE SEQUENCE</scope>
</reference>
<feature type="region of interest" description="Disordered" evidence="1">
    <location>
        <begin position="1"/>
        <end position="106"/>
    </location>
</feature>
<proteinExistence type="predicted"/>
<protein>
    <recommendedName>
        <fullName evidence="2">RNA-polymerase II-associated protein 3-like C-terminal domain-containing protein</fullName>
    </recommendedName>
</protein>
<dbReference type="InterPro" id="IPR025986">
    <property type="entry name" value="RPAP3-like_C"/>
</dbReference>
<name>A0A0G4I2B9_9ALVE</name>
<evidence type="ECO:0000256" key="1">
    <source>
        <dbReference type="SAM" id="MobiDB-lite"/>
    </source>
</evidence>
<gene>
    <name evidence="3" type="ORF">Cvel_10291</name>
</gene>
<feature type="compositionally biased region" description="Polar residues" evidence="1">
    <location>
        <begin position="40"/>
        <end position="55"/>
    </location>
</feature>
<evidence type="ECO:0000259" key="2">
    <source>
        <dbReference type="Pfam" id="PF13877"/>
    </source>
</evidence>
<evidence type="ECO:0000313" key="3">
    <source>
        <dbReference type="EMBL" id="CEM50957.1"/>
    </source>
</evidence>
<dbReference type="Pfam" id="PF13877">
    <property type="entry name" value="RPAP3_C"/>
    <property type="match status" value="1"/>
</dbReference>
<dbReference type="AlphaFoldDB" id="A0A0G4I2B9"/>
<organism evidence="3">
    <name type="scientific">Chromera velia CCMP2878</name>
    <dbReference type="NCBI Taxonomy" id="1169474"/>
    <lineage>
        <taxon>Eukaryota</taxon>
        <taxon>Sar</taxon>
        <taxon>Alveolata</taxon>
        <taxon>Colpodellida</taxon>
        <taxon>Chromeraceae</taxon>
        <taxon>Chromera</taxon>
    </lineage>
</organism>
<feature type="domain" description="RNA-polymerase II-associated protein 3-like C-terminal" evidence="2">
    <location>
        <begin position="109"/>
        <end position="207"/>
    </location>
</feature>
<feature type="compositionally biased region" description="Basic and acidic residues" evidence="1">
    <location>
        <begin position="57"/>
        <end position="70"/>
    </location>
</feature>
<dbReference type="EMBL" id="CDMZ01004807">
    <property type="protein sequence ID" value="CEM50957.1"/>
    <property type="molecule type" value="Genomic_DNA"/>
</dbReference>